<reference evidence="2" key="1">
    <citation type="submission" date="2023-11" db="EMBL/GenBank/DDBJ databases">
        <authorList>
            <person name="De Vega J J."/>
            <person name="De Vega J J."/>
        </authorList>
    </citation>
    <scope>NUCLEOTIDE SEQUENCE</scope>
</reference>
<evidence type="ECO:0000256" key="1">
    <source>
        <dbReference type="SAM" id="MobiDB-lite"/>
    </source>
</evidence>
<keyword evidence="3" id="KW-1185">Reference proteome</keyword>
<gene>
    <name evidence="2" type="ORF">MYCIT1_LOCUS11570</name>
</gene>
<feature type="region of interest" description="Disordered" evidence="1">
    <location>
        <begin position="357"/>
        <end position="391"/>
    </location>
</feature>
<feature type="compositionally biased region" description="Polar residues" evidence="1">
    <location>
        <begin position="280"/>
        <end position="292"/>
    </location>
</feature>
<protein>
    <submittedName>
        <fullName evidence="2">Uncharacterized protein</fullName>
    </submittedName>
</protein>
<feature type="region of interest" description="Disordered" evidence="1">
    <location>
        <begin position="35"/>
        <end position="66"/>
    </location>
</feature>
<dbReference type="AlphaFoldDB" id="A0AAD2JY72"/>
<evidence type="ECO:0000313" key="2">
    <source>
        <dbReference type="EMBL" id="CAK5268388.1"/>
    </source>
</evidence>
<feature type="compositionally biased region" description="Basic and acidic residues" evidence="1">
    <location>
        <begin position="39"/>
        <end position="52"/>
    </location>
</feature>
<dbReference type="EMBL" id="CAVNYO010000138">
    <property type="protein sequence ID" value="CAK5268388.1"/>
    <property type="molecule type" value="Genomic_DNA"/>
</dbReference>
<comment type="caution">
    <text evidence="2">The sequence shown here is derived from an EMBL/GenBank/DDBJ whole genome shotgun (WGS) entry which is preliminary data.</text>
</comment>
<name>A0AAD2JY72_9AGAR</name>
<sequence length="647" mass="72217">MAVELPSHPPALFPTLENDATDMVSTLRSTAPVLPHRLTPLDHRSSHAEHTARPRAKSSGPIPPIRQRTRTLSSLAANPRHPPFLRAAKQPRVLAMLLACSSWATAWALFNTCRDIRDFIYCPELRDVILSRFVPDYAACLRVSDPRRLTKVPIALTELNTLMISRAVPLHRFPMHALTCVSGLLPNVDDLEREETRKLTTFALVHTRFVLLLQSLAHSSILSPPPEQHELTLRLRPEPRLRQLNFPPPLSHNSASEPSPVSRGRKNSVGSRKSSDSVRSDTTSLVTRSLSRPANRLSIFRTGSKAPPPPASEPRSLRHYTSGWRHALQRASGSFSDDEWGRKKPLERAHRRLASVNLSSGSSSLSSPSPPFSRDSTVESSPIRRDVSTHDLSLATQRTRAPILRVFVPCTEMERDDEEGSIAQCEDQLYDAGLWPYLSLGDIVCNFGYVPPASPDVSDGSLPDATREIVSRSTWLLFDGRRLVPYSPPESLPLSDPTMLPSPFYFIHIIPPLSDPLFTVRGFPACDDIPQLTLVTVSAKVRSPHSPLGYALVKKSAWTARVWRRVAQDDEMGQGWQGEWILEADGTLEGQRILVNCLRGVTGPYRQWQIVREKCAGDRLYLRLIKTFASKRSTISRLTNHASQMTV</sequence>
<feature type="region of interest" description="Disordered" evidence="1">
    <location>
        <begin position="242"/>
        <end position="317"/>
    </location>
</feature>
<organism evidence="2 3">
    <name type="scientific">Mycena citricolor</name>
    <dbReference type="NCBI Taxonomy" id="2018698"/>
    <lineage>
        <taxon>Eukaryota</taxon>
        <taxon>Fungi</taxon>
        <taxon>Dikarya</taxon>
        <taxon>Basidiomycota</taxon>
        <taxon>Agaricomycotina</taxon>
        <taxon>Agaricomycetes</taxon>
        <taxon>Agaricomycetidae</taxon>
        <taxon>Agaricales</taxon>
        <taxon>Marasmiineae</taxon>
        <taxon>Mycenaceae</taxon>
        <taxon>Mycena</taxon>
    </lineage>
</organism>
<proteinExistence type="predicted"/>
<feature type="compositionally biased region" description="Low complexity" evidence="1">
    <location>
        <begin position="357"/>
        <end position="375"/>
    </location>
</feature>
<evidence type="ECO:0000313" key="3">
    <source>
        <dbReference type="Proteomes" id="UP001295794"/>
    </source>
</evidence>
<accession>A0AAD2JY72</accession>
<dbReference type="Proteomes" id="UP001295794">
    <property type="component" value="Unassembled WGS sequence"/>
</dbReference>